<dbReference type="Gene3D" id="3.40.309.10">
    <property type="entry name" value="Aldehyde Dehydrogenase, Chain A, domain 2"/>
    <property type="match status" value="1"/>
</dbReference>
<dbReference type="InterPro" id="IPR016160">
    <property type="entry name" value="Ald_DH_CS_CYS"/>
</dbReference>
<dbReference type="GO" id="GO:0004029">
    <property type="term" value="F:aldehyde dehydrogenase (NAD+) activity"/>
    <property type="evidence" value="ECO:0007669"/>
    <property type="project" value="UniProtKB-EC"/>
</dbReference>
<dbReference type="EMBL" id="CDRZ01000228">
    <property type="protein sequence ID" value="CEO88971.1"/>
    <property type="molecule type" value="Genomic_DNA"/>
</dbReference>
<organism evidence="6 7">
    <name type="scientific">Syntrophaceticus schinkii</name>
    <dbReference type="NCBI Taxonomy" id="499207"/>
    <lineage>
        <taxon>Bacteria</taxon>
        <taxon>Bacillati</taxon>
        <taxon>Bacillota</taxon>
        <taxon>Clostridia</taxon>
        <taxon>Thermoanaerobacterales</taxon>
        <taxon>Thermoanaerobacterales Family III. Incertae Sedis</taxon>
        <taxon>Syntrophaceticus</taxon>
    </lineage>
</organism>
<dbReference type="Proteomes" id="UP000046155">
    <property type="component" value="Unassembled WGS sequence"/>
</dbReference>
<dbReference type="PROSITE" id="PS00687">
    <property type="entry name" value="ALDEHYDE_DEHYDR_GLU"/>
    <property type="match status" value="1"/>
</dbReference>
<evidence type="ECO:0000256" key="2">
    <source>
        <dbReference type="ARBA" id="ARBA00023002"/>
    </source>
</evidence>
<dbReference type="InterPro" id="IPR029510">
    <property type="entry name" value="Ald_DH_CS_GLU"/>
</dbReference>
<evidence type="ECO:0000256" key="1">
    <source>
        <dbReference type="ARBA" id="ARBA00009986"/>
    </source>
</evidence>
<dbReference type="InterPro" id="IPR016162">
    <property type="entry name" value="Ald_DH_N"/>
</dbReference>
<dbReference type="FunFam" id="3.40.309.10:FF:000012">
    <property type="entry name" value="Betaine aldehyde dehydrogenase"/>
    <property type="match status" value="1"/>
</dbReference>
<name>A0A0B7MLY1_9FIRM</name>
<dbReference type="PANTHER" id="PTHR11699">
    <property type="entry name" value="ALDEHYDE DEHYDROGENASE-RELATED"/>
    <property type="match status" value="1"/>
</dbReference>
<reference evidence="7" key="1">
    <citation type="submission" date="2015-01" db="EMBL/GenBank/DDBJ databases">
        <authorList>
            <person name="Manzoor Shahid"/>
            <person name="Zubair Saima"/>
        </authorList>
    </citation>
    <scope>NUCLEOTIDE SEQUENCE [LARGE SCALE GENOMIC DNA]</scope>
    <source>
        <strain evidence="7">Sp3</strain>
    </source>
</reference>
<protein>
    <submittedName>
        <fullName evidence="6">Putative aldehyde dehydrogenase AldA</fullName>
        <ecNumber evidence="6">1.2.1.3</ecNumber>
    </submittedName>
</protein>
<gene>
    <name evidence="6" type="primary">aldA</name>
    <name evidence="6" type="ORF">SSCH_320003</name>
</gene>
<dbReference type="OrthoDB" id="9762913at2"/>
<dbReference type="Gene3D" id="3.40.605.10">
    <property type="entry name" value="Aldehyde Dehydrogenase, Chain A, domain 1"/>
    <property type="match status" value="1"/>
</dbReference>
<sequence>MTIKLQETYGMYINGEFVGAASGKTFDSINPATGEKLAAIAYGDVTDVDKAVAAAWEAFPAWGKTSTRERSEILWKISNVIEANIEYLAEIETLDNGKPIEESRWDMWDAVDEFRYFASCIRSDEGLFVEHDDASFSILRREPLGVVGQIVPWNYPICMGCWKLAPALAAGNCIVFKPASNTSISILELAKLIGDILPSGVLNIVTGSGSVCGTALSKHKGIRKIAFTGSTEVGRQIGANAGQNIIPSTLELGGKSAHIIFADCQWERAMIAAQSNILFNSGQICCAGSRLFIQEEIYDKFLTELAARFNAVKVGNGLDPETQMGPVIDESQMKKILEYIDIGVKEGARLVAGGKRLTGNGYDKGFFIAPTILADVDNKMRVAQEEIFGPVLVVLKFKDEDDVIAMANDSCYGLAGGVWTQDINKALRVAKALQGGTIWVNEYGISPAGSAFGGYKDSGYGREVHKQILDHYTQCKNILINTTEEPYDFY</sequence>
<comment type="similarity">
    <text evidence="1 4">Belongs to the aldehyde dehydrogenase family.</text>
</comment>
<keyword evidence="7" id="KW-1185">Reference proteome</keyword>
<dbReference type="InterPro" id="IPR016161">
    <property type="entry name" value="Ald_DH/histidinol_DH"/>
</dbReference>
<dbReference type="InterPro" id="IPR015590">
    <property type="entry name" value="Aldehyde_DH_dom"/>
</dbReference>
<dbReference type="EC" id="1.2.1.3" evidence="6"/>
<dbReference type="PROSITE" id="PS00070">
    <property type="entry name" value="ALDEHYDE_DEHYDR_CYS"/>
    <property type="match status" value="1"/>
</dbReference>
<dbReference type="Pfam" id="PF00171">
    <property type="entry name" value="Aldedh"/>
    <property type="match status" value="1"/>
</dbReference>
<evidence type="ECO:0000256" key="4">
    <source>
        <dbReference type="RuleBase" id="RU003345"/>
    </source>
</evidence>
<keyword evidence="2 4" id="KW-0560">Oxidoreductase</keyword>
<proteinExistence type="inferred from homology"/>
<accession>A0A0B7MLY1</accession>
<feature type="active site" evidence="3">
    <location>
        <position position="251"/>
    </location>
</feature>
<dbReference type="RefSeq" id="WP_044665026.1">
    <property type="nucleotide sequence ID" value="NZ_CDRZ01000228.1"/>
</dbReference>
<evidence type="ECO:0000313" key="7">
    <source>
        <dbReference type="Proteomes" id="UP000046155"/>
    </source>
</evidence>
<dbReference type="SUPFAM" id="SSF53720">
    <property type="entry name" value="ALDH-like"/>
    <property type="match status" value="1"/>
</dbReference>
<dbReference type="InterPro" id="IPR016163">
    <property type="entry name" value="Ald_DH_C"/>
</dbReference>
<evidence type="ECO:0000259" key="5">
    <source>
        <dbReference type="Pfam" id="PF00171"/>
    </source>
</evidence>
<dbReference type="AlphaFoldDB" id="A0A0B7MLY1"/>
<evidence type="ECO:0000313" key="6">
    <source>
        <dbReference type="EMBL" id="CEO88971.1"/>
    </source>
</evidence>
<dbReference type="FunFam" id="3.40.605.10:FF:000007">
    <property type="entry name" value="NAD/NADP-dependent betaine aldehyde dehydrogenase"/>
    <property type="match status" value="1"/>
</dbReference>
<evidence type="ECO:0000256" key="3">
    <source>
        <dbReference type="PROSITE-ProRule" id="PRU10007"/>
    </source>
</evidence>
<feature type="domain" description="Aldehyde dehydrogenase" evidence="5">
    <location>
        <begin position="20"/>
        <end position="478"/>
    </location>
</feature>